<evidence type="ECO:0000256" key="1">
    <source>
        <dbReference type="SAM" id="MobiDB-lite"/>
    </source>
</evidence>
<feature type="region of interest" description="Disordered" evidence="1">
    <location>
        <begin position="142"/>
        <end position="164"/>
    </location>
</feature>
<dbReference type="AlphaFoldDB" id="A0A1M2W194"/>
<proteinExistence type="predicted"/>
<dbReference type="EMBL" id="MNAD01000396">
    <property type="protein sequence ID" value="OJT13550.1"/>
    <property type="molecule type" value="Genomic_DNA"/>
</dbReference>
<evidence type="ECO:0000313" key="2">
    <source>
        <dbReference type="EMBL" id="OJT13550.1"/>
    </source>
</evidence>
<organism evidence="2 3">
    <name type="scientific">Trametes pubescens</name>
    <name type="common">White-rot fungus</name>
    <dbReference type="NCBI Taxonomy" id="154538"/>
    <lineage>
        <taxon>Eukaryota</taxon>
        <taxon>Fungi</taxon>
        <taxon>Dikarya</taxon>
        <taxon>Basidiomycota</taxon>
        <taxon>Agaricomycotina</taxon>
        <taxon>Agaricomycetes</taxon>
        <taxon>Polyporales</taxon>
        <taxon>Polyporaceae</taxon>
        <taxon>Trametes</taxon>
    </lineage>
</organism>
<keyword evidence="3" id="KW-1185">Reference proteome</keyword>
<sequence>MPNMRQHVQKFTLSAFPGYSVRENISPSFTPPSPTFLPLQSRASTPIGVAVCRDAQDHWYSTRNSPLGPRAWQTAIGPRRVRASRRVSDRTAERPLRAGDEGAPSRGRVYSAGPRAASRWEQRVRCVGGACRARSELQGMGWGGQTTAAWQPRSRLSKGGPLLH</sequence>
<feature type="region of interest" description="Disordered" evidence="1">
    <location>
        <begin position="79"/>
        <end position="114"/>
    </location>
</feature>
<evidence type="ECO:0000313" key="3">
    <source>
        <dbReference type="Proteomes" id="UP000184267"/>
    </source>
</evidence>
<feature type="compositionally biased region" description="Basic and acidic residues" evidence="1">
    <location>
        <begin position="86"/>
        <end position="100"/>
    </location>
</feature>
<accession>A0A1M2W194</accession>
<protein>
    <submittedName>
        <fullName evidence="2">Uncharacterized protein</fullName>
    </submittedName>
</protein>
<comment type="caution">
    <text evidence="2">The sequence shown here is derived from an EMBL/GenBank/DDBJ whole genome shotgun (WGS) entry which is preliminary data.</text>
</comment>
<name>A0A1M2W194_TRAPU</name>
<dbReference type="Proteomes" id="UP000184267">
    <property type="component" value="Unassembled WGS sequence"/>
</dbReference>
<reference evidence="2 3" key="1">
    <citation type="submission" date="2016-10" db="EMBL/GenBank/DDBJ databases">
        <title>Genome sequence of the basidiomycete white-rot fungus Trametes pubescens.</title>
        <authorList>
            <person name="Makela M.R."/>
            <person name="Granchi Z."/>
            <person name="Peng M."/>
            <person name="De Vries R.P."/>
            <person name="Grigoriev I."/>
            <person name="Riley R."/>
            <person name="Hilden K."/>
        </authorList>
    </citation>
    <scope>NUCLEOTIDE SEQUENCE [LARGE SCALE GENOMIC DNA]</scope>
    <source>
        <strain evidence="2 3">FBCC735</strain>
    </source>
</reference>
<gene>
    <name evidence="2" type="ORF">TRAPUB_9904</name>
</gene>